<feature type="compositionally biased region" description="Low complexity" evidence="3">
    <location>
        <begin position="119"/>
        <end position="136"/>
    </location>
</feature>
<dbReference type="Pfam" id="PF13086">
    <property type="entry name" value="AAA_11"/>
    <property type="match status" value="1"/>
</dbReference>
<keyword evidence="2" id="KW-0694">RNA-binding</keyword>
<feature type="compositionally biased region" description="Basic and acidic residues" evidence="3">
    <location>
        <begin position="335"/>
        <end position="344"/>
    </location>
</feature>
<dbReference type="Gene3D" id="3.40.50.300">
    <property type="entry name" value="P-loop containing nucleotide triphosphate hydrolases"/>
    <property type="match status" value="2"/>
</dbReference>
<dbReference type="CDD" id="cd17936">
    <property type="entry name" value="EEXXEc_NFX1"/>
    <property type="match status" value="1"/>
</dbReference>
<dbReference type="SMART" id="SM00360">
    <property type="entry name" value="RRM"/>
    <property type="match status" value="1"/>
</dbReference>
<dbReference type="Pfam" id="PF13087">
    <property type="entry name" value="AAA_12"/>
    <property type="match status" value="1"/>
</dbReference>
<name>A0A182IUC9_ANOAO</name>
<dbReference type="SUPFAM" id="SSF52540">
    <property type="entry name" value="P-loop containing nucleoside triphosphate hydrolases"/>
    <property type="match status" value="1"/>
</dbReference>
<dbReference type="STRING" id="41427.A0A182IUC9"/>
<dbReference type="SUPFAM" id="SSF54928">
    <property type="entry name" value="RNA-binding domain, RBD"/>
    <property type="match status" value="1"/>
</dbReference>
<feature type="compositionally biased region" description="Polar residues" evidence="3">
    <location>
        <begin position="149"/>
        <end position="158"/>
    </location>
</feature>
<dbReference type="GO" id="GO:0031380">
    <property type="term" value="C:nuclear RNA-directed RNA polymerase complex"/>
    <property type="evidence" value="ECO:0007669"/>
    <property type="project" value="TreeGrafter"/>
</dbReference>
<organism evidence="4">
    <name type="scientific">Anopheles atroparvus</name>
    <name type="common">European mosquito</name>
    <dbReference type="NCBI Taxonomy" id="41427"/>
    <lineage>
        <taxon>Eukaryota</taxon>
        <taxon>Metazoa</taxon>
        <taxon>Ecdysozoa</taxon>
        <taxon>Arthropoda</taxon>
        <taxon>Hexapoda</taxon>
        <taxon>Insecta</taxon>
        <taxon>Pterygota</taxon>
        <taxon>Neoptera</taxon>
        <taxon>Endopterygota</taxon>
        <taxon>Diptera</taxon>
        <taxon>Nematocera</taxon>
        <taxon>Culicoidea</taxon>
        <taxon>Culicidae</taxon>
        <taxon>Anophelinae</taxon>
        <taxon>Anopheles</taxon>
    </lineage>
</organism>
<proteinExistence type="inferred from homology"/>
<sequence>MVYIHFPSNLTEEELMLQAKYAKLKKKKKALQALKAPKQEPEKNLLPKRPADARDAREVARKLLKSGAIQAIQKPQPKQESSFKRPKGQERKRAQPEMTPEGQYKSFGASSEFENIGTTATTPADASTSTVPTAVAEPPTSPVEKESSRVQNLYQQFANERDKEELTDKSKSSDASKEKPRSGNTVYVSGNKVTEDFLKKHFSEFGEILNISMEIEKGRGFITFSKTESADKAIADLHSKTVGGIQLQRFEKTNEMLLNCNALSASRMKIATDDFKKHTKLLHDMKKDLDYIFRKIRTIKTKIGNQYPSAFAEAEAKNKPMCIDEEDEIDTASRAETLDEKTEQPDGGTLAVSTPVKASSSKSKPSSGQSEGSAKERKKLSAGGSRENSTMSQTTHEPIEDDEDDDWFNKDEDDFVVEIPNATAGTATGEKAFDDSDPQGSSVREMLDNLKFPLNDVDGNYIDSLKRNSPDPGAKFNIRKGEPGKYVQTIPFTKLTNIVENETLSMFADLYVQKDEFLATLTKRTYGEELTLVLMRIMNKLATLPLYETVKQFFEVLLGQDHFFEQLLKFFQQPADAEKRKKKKSKIIRPTVGSADMMEVLLKFLSHAKGLVQYSTFVARFCDSLAVTLPEKEPKQRELLQELRTCPSDEHPTKQISEFRDGAGPSLDLKRNIVHGKYESVEHYLDVHLNLLKEDFLIPLRSGLEKYRKFVAKHARQWSFVGENIRVHYPVKLLLPGTINRRTVKEQLVVDLDPADRDYSSDSARYSRLALAATKRLLVGSMVLFSSGPQMDDLIVAVISSRDPTLLHNGYINVELIRLDNGEERKDDRGMNIFNRPLLMVESDIFFEPYHQAFNALGRLREDNFPLRSYIVDVVQPVNRLPGYLAEGKRHLFAYSGIEFDLKLPDSWPKEALKAGVGLNESQFEAYRMALTNRFSLIQGPPGTGKTFIGLKIVETLLANTTEQILLICLTNHALDQFLCGVTRFTESIVRMGGQSKHPLLDAYNVKQLHEEEQIDRRLRICYYNTKQQYLKLVEQFDELQQQQQHEGLDGLTEPMAQCLDKLLESSRRLNELNQLGTLKLIQNFRVVAMTTTFAARNRTLLELLRTPIVVIEEAAEVLEAHIVSSLTQYTEQCILIGDHKQLRPTTSTYVLSRHYRMDLSLFERMINNRFSASTMTMQHRMRPEIANLLRPTIYPVLEDAEPVKVYPAIVGMKKNLFFLRHTCPEGGEQSTQKCSANDQDDTGANDDKSRRNAFECKILLDVCEYLLAQGPYTAQDIVILTAYNGQMLQFVSEKKNRSSLQGVRVAVIDNYQGEESKIVLLSLVRSGSSMGGANGDSIGFLAHDNRICVALSRAREGLFIVGNMDLLARCSKTWADIERLLCEQEAIGDSLPLQCATHGQVVEVWPGVWEISIRLQLI</sequence>
<feature type="compositionally biased region" description="Basic and acidic residues" evidence="3">
    <location>
        <begin position="81"/>
        <end position="95"/>
    </location>
</feature>
<dbReference type="PANTHER" id="PTHR10887">
    <property type="entry name" value="DNA2/NAM7 HELICASE FAMILY"/>
    <property type="match status" value="1"/>
</dbReference>
<feature type="compositionally biased region" description="Low complexity" evidence="3">
    <location>
        <begin position="351"/>
        <end position="372"/>
    </location>
</feature>
<dbReference type="EnsemblMetazoa" id="AATE005659-RA">
    <property type="protein sequence ID" value="AATE005659-PA.1"/>
    <property type="gene ID" value="AATE005659"/>
</dbReference>
<reference evidence="4" key="1">
    <citation type="submission" date="2022-08" db="UniProtKB">
        <authorList>
            <consortium name="EnsemblMetazoa"/>
        </authorList>
    </citation>
    <scope>IDENTIFICATION</scope>
    <source>
        <strain evidence="4">EBRO</strain>
    </source>
</reference>
<evidence type="ECO:0000313" key="4">
    <source>
        <dbReference type="EnsemblMetazoa" id="AATE005659-PA.1"/>
    </source>
</evidence>
<feature type="region of interest" description="Disordered" evidence="3">
    <location>
        <begin position="335"/>
        <end position="407"/>
    </location>
</feature>
<feature type="compositionally biased region" description="Polar residues" evidence="3">
    <location>
        <begin position="386"/>
        <end position="396"/>
    </location>
</feature>
<dbReference type="InterPro" id="IPR041679">
    <property type="entry name" value="DNA2/NAM7-like_C"/>
</dbReference>
<dbReference type="InterPro" id="IPR003593">
    <property type="entry name" value="AAA+_ATPase"/>
</dbReference>
<feature type="compositionally biased region" description="Polar residues" evidence="3">
    <location>
        <begin position="1229"/>
        <end position="1238"/>
    </location>
</feature>
<protein>
    <submittedName>
        <fullName evidence="4">Uncharacterized protein</fullName>
    </submittedName>
</protein>
<dbReference type="GO" id="GO:0031048">
    <property type="term" value="P:regulatory ncRNA-mediated heterochromatin formation"/>
    <property type="evidence" value="ECO:0007669"/>
    <property type="project" value="TreeGrafter"/>
</dbReference>
<feature type="compositionally biased region" description="Basic and acidic residues" evidence="3">
    <location>
        <begin position="37"/>
        <end position="61"/>
    </location>
</feature>
<dbReference type="InterPro" id="IPR047187">
    <property type="entry name" value="SF1_C_Upf1"/>
</dbReference>
<dbReference type="InterPro" id="IPR041677">
    <property type="entry name" value="DNA2/NAM7_AAA_11"/>
</dbReference>
<dbReference type="VEuPathDB" id="VectorBase:AATE005659"/>
<dbReference type="InterPro" id="IPR019371">
    <property type="entry name" value="KxDL_dom"/>
</dbReference>
<feature type="compositionally biased region" description="Basic and acidic residues" evidence="3">
    <location>
        <begin position="159"/>
        <end position="181"/>
    </location>
</feature>
<evidence type="ECO:0000256" key="1">
    <source>
        <dbReference type="ARBA" id="ARBA00005913"/>
    </source>
</evidence>
<evidence type="ECO:0000256" key="3">
    <source>
        <dbReference type="SAM" id="MobiDB-lite"/>
    </source>
</evidence>
<dbReference type="InterPro" id="IPR000504">
    <property type="entry name" value="RRM_dom"/>
</dbReference>
<dbReference type="Pfam" id="PF00076">
    <property type="entry name" value="RRM_1"/>
    <property type="match status" value="1"/>
</dbReference>
<feature type="region of interest" description="Disordered" evidence="3">
    <location>
        <begin position="119"/>
        <end position="186"/>
    </location>
</feature>
<dbReference type="InterPro" id="IPR027417">
    <property type="entry name" value="P-loop_NTPase"/>
</dbReference>
<dbReference type="PANTHER" id="PTHR10887:SF341">
    <property type="entry name" value="NFX1-TYPE ZINC FINGER-CONTAINING PROTEIN 1"/>
    <property type="match status" value="1"/>
</dbReference>
<dbReference type="CDD" id="cd18808">
    <property type="entry name" value="SF1_C_Upf1"/>
    <property type="match status" value="1"/>
</dbReference>
<dbReference type="SMART" id="SM00382">
    <property type="entry name" value="AAA"/>
    <property type="match status" value="1"/>
</dbReference>
<feature type="region of interest" description="Disordered" evidence="3">
    <location>
        <begin position="30"/>
        <end position="106"/>
    </location>
</feature>
<feature type="region of interest" description="Disordered" evidence="3">
    <location>
        <begin position="1228"/>
        <end position="1248"/>
    </location>
</feature>
<dbReference type="Pfam" id="PF25396">
    <property type="entry name" value="ZNFX1"/>
    <property type="match status" value="1"/>
</dbReference>
<comment type="similarity">
    <text evidence="1">Belongs to the KXD1 family.</text>
</comment>
<dbReference type="InterPro" id="IPR057373">
    <property type="entry name" value="ZNFX1"/>
</dbReference>
<dbReference type="InterPro" id="IPR045055">
    <property type="entry name" value="DNA2/NAM7-like"/>
</dbReference>
<dbReference type="PROSITE" id="PS50102">
    <property type="entry name" value="RRM"/>
    <property type="match status" value="1"/>
</dbReference>
<accession>A0A182IUC9</accession>
<evidence type="ECO:0000256" key="2">
    <source>
        <dbReference type="ARBA" id="ARBA00022884"/>
    </source>
</evidence>
<dbReference type="Pfam" id="PF10241">
    <property type="entry name" value="KxDL"/>
    <property type="match status" value="1"/>
</dbReference>
<dbReference type="InterPro" id="IPR035979">
    <property type="entry name" value="RBD_domain_sf"/>
</dbReference>
<dbReference type="Gene3D" id="3.30.70.330">
    <property type="match status" value="1"/>
</dbReference>
<dbReference type="GO" id="GO:0004386">
    <property type="term" value="F:helicase activity"/>
    <property type="evidence" value="ECO:0007669"/>
    <property type="project" value="InterPro"/>
</dbReference>
<dbReference type="GO" id="GO:0003723">
    <property type="term" value="F:RNA binding"/>
    <property type="evidence" value="ECO:0007669"/>
    <property type="project" value="UniProtKB-UniRule"/>
</dbReference>
<dbReference type="InterPro" id="IPR012677">
    <property type="entry name" value="Nucleotide-bd_a/b_plait_sf"/>
</dbReference>